<keyword evidence="1" id="KW-0472">Membrane</keyword>
<name>G9B1X5_9CAUD</name>
<feature type="transmembrane region" description="Helical" evidence="1">
    <location>
        <begin position="6"/>
        <end position="31"/>
    </location>
</feature>
<dbReference type="GeneID" id="11536629"/>
<evidence type="ECO:0000313" key="2">
    <source>
        <dbReference type="EMBL" id="ADH03370.1"/>
    </source>
</evidence>
<keyword evidence="1" id="KW-1133">Transmembrane helix</keyword>
<dbReference type="KEGG" id="vg:11536629"/>
<dbReference type="EMBL" id="HM144387">
    <property type="protein sequence ID" value="ADH03370.1"/>
    <property type="molecule type" value="Genomic_DNA"/>
</dbReference>
<organism evidence="2 3">
    <name type="scientific">Bacillus phage W.Ph</name>
    <dbReference type="NCBI Taxonomy" id="764595"/>
    <lineage>
        <taxon>Viruses</taxon>
        <taxon>Duplodnaviria</taxon>
        <taxon>Heunggongvirae</taxon>
        <taxon>Uroviricota</taxon>
        <taxon>Caudoviricetes</taxon>
        <taxon>Herelleviridae</taxon>
        <taxon>Bastillevirinae</taxon>
        <taxon>Wphvirus</taxon>
        <taxon>Wphvirus WPh</taxon>
    </lineage>
</organism>
<accession>G9B1X5</accession>
<reference evidence="2 3" key="1">
    <citation type="submission" date="2013-01" db="EMBL/GenBank/DDBJ databases">
        <title>Large myovirus of Bacillus.</title>
        <authorList>
            <person name="Klumpp J."/>
            <person name="Beyer W."/>
            <person name="Loessner M.J."/>
        </authorList>
    </citation>
    <scope>NUCLEOTIDE SEQUENCE [LARGE SCALE GENOMIC DNA]</scope>
</reference>
<protein>
    <submittedName>
        <fullName evidence="2">Gp224</fullName>
    </submittedName>
</protein>
<sequence length="68" mass="7688">MNFESGVISLLNNTIMAIFFLGCIVVAWGELTYSKFDLKRDKLTNLVVLLVLVVLFLWTLLAIKEAII</sequence>
<dbReference type="OrthoDB" id="28963at10239"/>
<dbReference type="RefSeq" id="YP_004957239.1">
    <property type="nucleotide sequence ID" value="NC_016563.1"/>
</dbReference>
<keyword evidence="3" id="KW-1185">Reference proteome</keyword>
<evidence type="ECO:0000313" key="3">
    <source>
        <dbReference type="Proteomes" id="UP000005445"/>
    </source>
</evidence>
<proteinExistence type="predicted"/>
<feature type="transmembrane region" description="Helical" evidence="1">
    <location>
        <begin position="43"/>
        <end position="63"/>
    </location>
</feature>
<keyword evidence="1" id="KW-0812">Transmembrane</keyword>
<evidence type="ECO:0000256" key="1">
    <source>
        <dbReference type="SAM" id="Phobius"/>
    </source>
</evidence>
<dbReference type="Proteomes" id="UP000005445">
    <property type="component" value="Segment"/>
</dbReference>